<organism evidence="1">
    <name type="scientific">marine sediment metagenome</name>
    <dbReference type="NCBI Taxonomy" id="412755"/>
    <lineage>
        <taxon>unclassified sequences</taxon>
        <taxon>metagenomes</taxon>
        <taxon>ecological metagenomes</taxon>
    </lineage>
</organism>
<protein>
    <recommendedName>
        <fullName evidence="2">Glycosyltransferase 2-like domain-containing protein</fullName>
    </recommendedName>
</protein>
<accession>A0A0F9KDB7</accession>
<evidence type="ECO:0008006" key="2">
    <source>
        <dbReference type="Google" id="ProtNLM"/>
    </source>
</evidence>
<sequence length="206" mass="23876">MKIFVGICNSQGSVSDYFFWSMPSINRTYQIVLGRGDHPWDVCRNNRLIHTFLKSDCDIFVKMDCDQRYPPGYFEAMIPLVEKYKVIGPLIYDRMMGSKFMPLAFKAHDYPNLSKFVIPQGAAGVWDIPYTHTNNFYAREVLQKVQAPHYEALMSPDGLDRANHVDFTYLDKIKRAGFPVYCNLDVVVEHLVTVPISKEIHDIWNQ</sequence>
<dbReference type="EMBL" id="LAZR01008261">
    <property type="protein sequence ID" value="KKM79948.1"/>
    <property type="molecule type" value="Genomic_DNA"/>
</dbReference>
<comment type="caution">
    <text evidence="1">The sequence shown here is derived from an EMBL/GenBank/DDBJ whole genome shotgun (WGS) entry which is preliminary data.</text>
</comment>
<proteinExistence type="predicted"/>
<name>A0A0F9KDB7_9ZZZZ</name>
<dbReference type="AlphaFoldDB" id="A0A0F9KDB7"/>
<dbReference type="InterPro" id="IPR029044">
    <property type="entry name" value="Nucleotide-diphossugar_trans"/>
</dbReference>
<gene>
    <name evidence="1" type="ORF">LCGC14_1344800</name>
</gene>
<dbReference type="SUPFAM" id="SSF53448">
    <property type="entry name" value="Nucleotide-diphospho-sugar transferases"/>
    <property type="match status" value="1"/>
</dbReference>
<reference evidence="1" key="1">
    <citation type="journal article" date="2015" name="Nature">
        <title>Complex archaea that bridge the gap between prokaryotes and eukaryotes.</title>
        <authorList>
            <person name="Spang A."/>
            <person name="Saw J.H."/>
            <person name="Jorgensen S.L."/>
            <person name="Zaremba-Niedzwiedzka K."/>
            <person name="Martijn J."/>
            <person name="Lind A.E."/>
            <person name="van Eijk R."/>
            <person name="Schleper C."/>
            <person name="Guy L."/>
            <person name="Ettema T.J."/>
        </authorList>
    </citation>
    <scope>NUCLEOTIDE SEQUENCE</scope>
</reference>
<evidence type="ECO:0000313" key="1">
    <source>
        <dbReference type="EMBL" id="KKM79948.1"/>
    </source>
</evidence>